<sequence length="213" mass="24225">MDTRTKEAIRYLGYGRHAVDDETLRLIRSSFQELDQAADFRIIYRIFDLNRKENESLEIGTMKVTSKSLNRNLKGCEQIVLLGGTLGTGTDLLLRRYTLTDMAKVVVLQACAAAMLEEELDIWQEARKEEWKEEGWYLRPRFSPGYGDFSICHQSEILRMLDASKSIGLTLTDAGMLTPTKSVTALIGRSRTDAACHRQGCEACEKADCQYRR</sequence>
<dbReference type="SUPFAM" id="SSF56507">
    <property type="entry name" value="Methionine synthase activation domain-like"/>
    <property type="match status" value="1"/>
</dbReference>
<dbReference type="Proteomes" id="UP000701680">
    <property type="component" value="Unassembled WGS sequence"/>
</dbReference>
<evidence type="ECO:0000313" key="2">
    <source>
        <dbReference type="EMBL" id="NVH57207.1"/>
    </source>
</evidence>
<dbReference type="AlphaFoldDB" id="A0A850HG73"/>
<dbReference type="RefSeq" id="WP_101694382.1">
    <property type="nucleotide sequence ID" value="NZ_JAAITX010000001.1"/>
</dbReference>
<evidence type="ECO:0000313" key="1">
    <source>
        <dbReference type="EMBL" id="NSK13664.1"/>
    </source>
</evidence>
<dbReference type="EMBL" id="JAAITX010000001">
    <property type="protein sequence ID" value="NVH57207.1"/>
    <property type="molecule type" value="Genomic_DNA"/>
</dbReference>
<name>A0A850HG73_9FIRM</name>
<keyword evidence="3" id="KW-1185">Reference proteome</keyword>
<evidence type="ECO:0000313" key="3">
    <source>
        <dbReference type="Proteomes" id="UP000528555"/>
    </source>
</evidence>
<organism evidence="2 3">
    <name type="scientific">Dorea phocaeensis</name>
    <dbReference type="NCBI Taxonomy" id="2040291"/>
    <lineage>
        <taxon>Bacteria</taxon>
        <taxon>Bacillati</taxon>
        <taxon>Bacillota</taxon>
        <taxon>Clostridia</taxon>
        <taxon>Lachnospirales</taxon>
        <taxon>Lachnospiraceae</taxon>
        <taxon>Dorea</taxon>
    </lineage>
</organism>
<reference evidence="2" key="2">
    <citation type="submission" date="2020-02" db="EMBL/GenBank/DDBJ databases">
        <authorList>
            <person name="Littmann E."/>
            <person name="Sorbara M."/>
        </authorList>
    </citation>
    <scope>NUCLEOTIDE SEQUENCE</scope>
    <source>
        <strain evidence="2">MSK.17.11</strain>
        <strain evidence="1">MSK.17.38</strain>
    </source>
</reference>
<dbReference type="InterPro" id="IPR037010">
    <property type="entry name" value="VitB12-dep_Met_synth_activ_sf"/>
</dbReference>
<dbReference type="OrthoDB" id="9816190at2"/>
<protein>
    <submittedName>
        <fullName evidence="2">Vitamin B12 dependent methionine synthase activation subunit</fullName>
    </submittedName>
</protein>
<dbReference type="GO" id="GO:0008705">
    <property type="term" value="F:methionine synthase activity"/>
    <property type="evidence" value="ECO:0007669"/>
    <property type="project" value="InterPro"/>
</dbReference>
<comment type="caution">
    <text evidence="2">The sequence shown here is derived from an EMBL/GenBank/DDBJ whole genome shotgun (WGS) entry which is preliminary data.</text>
</comment>
<accession>A0A850HG73</accession>
<evidence type="ECO:0000313" key="4">
    <source>
        <dbReference type="Proteomes" id="UP000701680"/>
    </source>
</evidence>
<dbReference type="EMBL" id="JAAIUO010000001">
    <property type="protein sequence ID" value="NSK13664.1"/>
    <property type="molecule type" value="Genomic_DNA"/>
</dbReference>
<dbReference type="Proteomes" id="UP000528555">
    <property type="component" value="Unassembled WGS sequence"/>
</dbReference>
<proteinExistence type="predicted"/>
<gene>
    <name evidence="2" type="ORF">G5A66_00810</name>
    <name evidence="1" type="ORF">G5A75_02000</name>
</gene>
<dbReference type="Gene3D" id="3.40.109.40">
    <property type="match status" value="1"/>
</dbReference>
<reference evidence="3 4" key="1">
    <citation type="journal article" date="2020" name="Cell Host Microbe">
        <title>Functional and Genomic Variation between Human-Derived Isolates of Lachnospiraceae Reveals Inter- and Intra-Species Diversity.</title>
        <authorList>
            <person name="Sorbara M.T."/>
            <person name="Littmann E.R."/>
            <person name="Fontana E."/>
            <person name="Moody T.U."/>
            <person name="Kohout C.E."/>
            <person name="Gjonbalaj M."/>
            <person name="Eaton V."/>
            <person name="Seok R."/>
            <person name="Leiner I.M."/>
            <person name="Pamer E.G."/>
        </authorList>
    </citation>
    <scope>NUCLEOTIDE SEQUENCE [LARGE SCALE GENOMIC DNA]</scope>
    <source>
        <strain evidence="2 3">MSK.17.11</strain>
        <strain evidence="1 4">MSK.17.38</strain>
    </source>
</reference>